<feature type="compositionally biased region" description="Basic and acidic residues" evidence="1">
    <location>
        <begin position="99"/>
        <end position="121"/>
    </location>
</feature>
<keyword evidence="2" id="KW-0812">Transmembrane</keyword>
<dbReference type="OrthoDB" id="4981285at2"/>
<dbReference type="Proteomes" id="UP000291259">
    <property type="component" value="Chromosome"/>
</dbReference>
<accession>A0A4V0YGU0</accession>
<evidence type="ECO:0000313" key="4">
    <source>
        <dbReference type="Proteomes" id="UP000291259"/>
    </source>
</evidence>
<evidence type="ECO:0000256" key="2">
    <source>
        <dbReference type="SAM" id="Phobius"/>
    </source>
</evidence>
<keyword evidence="2" id="KW-0472">Membrane</keyword>
<name>A0A4V0YGU0_9MICO</name>
<feature type="compositionally biased region" description="Basic and acidic residues" evidence="1">
    <location>
        <begin position="54"/>
        <end position="64"/>
    </location>
</feature>
<sequence length="121" mass="13072">MEWWIWVPIAVAIVALVWLAQRAGWIDLSDKTKRGGGSGGVLMIGDEVFAPRKHEAQAELDKQARLPVPAPLPGDGDKGIAFAADDPDDSDVPGTGADASRRAPARTDRFRGTIRLDVERD</sequence>
<evidence type="ECO:0000313" key="3">
    <source>
        <dbReference type="EMBL" id="QAY72381.1"/>
    </source>
</evidence>
<organism evidence="3 4">
    <name type="scientific">Agromyces protaetiae</name>
    <dbReference type="NCBI Taxonomy" id="2509455"/>
    <lineage>
        <taxon>Bacteria</taxon>
        <taxon>Bacillati</taxon>
        <taxon>Actinomycetota</taxon>
        <taxon>Actinomycetes</taxon>
        <taxon>Micrococcales</taxon>
        <taxon>Microbacteriaceae</taxon>
        <taxon>Agromyces</taxon>
    </lineage>
</organism>
<proteinExistence type="predicted"/>
<feature type="transmembrane region" description="Helical" evidence="2">
    <location>
        <begin position="6"/>
        <end position="25"/>
    </location>
</feature>
<feature type="region of interest" description="Disordered" evidence="1">
    <location>
        <begin position="54"/>
        <end position="121"/>
    </location>
</feature>
<gene>
    <name evidence="3" type="ORF">ET445_02550</name>
</gene>
<reference evidence="3 4" key="1">
    <citation type="submission" date="2019-01" db="EMBL/GenBank/DDBJ databases">
        <title>Genome sequencing of strain FW100M-8.</title>
        <authorList>
            <person name="Heo J."/>
            <person name="Kim S.-J."/>
            <person name="Kim J.-S."/>
            <person name="Hong S.-B."/>
            <person name="Kwon S.-W."/>
        </authorList>
    </citation>
    <scope>NUCLEOTIDE SEQUENCE [LARGE SCALE GENOMIC DNA]</scope>
    <source>
        <strain evidence="3 4">FW100M-8</strain>
    </source>
</reference>
<dbReference type="KEGG" id="agf:ET445_02550"/>
<dbReference type="RefSeq" id="WP_129188546.1">
    <property type="nucleotide sequence ID" value="NZ_CP035491.1"/>
</dbReference>
<evidence type="ECO:0000256" key="1">
    <source>
        <dbReference type="SAM" id="MobiDB-lite"/>
    </source>
</evidence>
<dbReference type="EMBL" id="CP035491">
    <property type="protein sequence ID" value="QAY72381.1"/>
    <property type="molecule type" value="Genomic_DNA"/>
</dbReference>
<dbReference type="AlphaFoldDB" id="A0A4V0YGU0"/>
<keyword evidence="4" id="KW-1185">Reference proteome</keyword>
<protein>
    <submittedName>
        <fullName evidence="3">Uncharacterized protein</fullName>
    </submittedName>
</protein>
<keyword evidence="2" id="KW-1133">Transmembrane helix</keyword>